<name>A0A542ZCD9_9ACTN</name>
<dbReference type="EMBL" id="VFOR01000002">
    <property type="protein sequence ID" value="TQL57941.1"/>
    <property type="molecule type" value="Genomic_DNA"/>
</dbReference>
<keyword evidence="4" id="KW-1185">Reference proteome</keyword>
<dbReference type="PANTHER" id="PTHR12598">
    <property type="entry name" value="COPPER HOMEOSTASIS PROTEIN CUTC"/>
    <property type="match status" value="1"/>
</dbReference>
<dbReference type="InterPro" id="IPR036822">
    <property type="entry name" value="CutC-like_dom_sf"/>
</dbReference>
<gene>
    <name evidence="3" type="ORF">FB460_1789</name>
</gene>
<dbReference type="GO" id="GO:0005507">
    <property type="term" value="F:copper ion binding"/>
    <property type="evidence" value="ECO:0007669"/>
    <property type="project" value="TreeGrafter"/>
</dbReference>
<dbReference type="AlphaFoldDB" id="A0A542ZCD9"/>
<dbReference type="Proteomes" id="UP000316196">
    <property type="component" value="Unassembled WGS sequence"/>
</dbReference>
<evidence type="ECO:0000313" key="3">
    <source>
        <dbReference type="EMBL" id="TQL57941.1"/>
    </source>
</evidence>
<evidence type="ECO:0000313" key="4">
    <source>
        <dbReference type="Proteomes" id="UP000316196"/>
    </source>
</evidence>
<dbReference type="PANTHER" id="PTHR12598:SF0">
    <property type="entry name" value="COPPER HOMEOSTASIS PROTEIN CUTC HOMOLOG"/>
    <property type="match status" value="1"/>
</dbReference>
<dbReference type="SUPFAM" id="SSF110395">
    <property type="entry name" value="CutC-like"/>
    <property type="match status" value="1"/>
</dbReference>
<organism evidence="3 4">
    <name type="scientific">Propioniferax innocua</name>
    <dbReference type="NCBI Taxonomy" id="1753"/>
    <lineage>
        <taxon>Bacteria</taxon>
        <taxon>Bacillati</taxon>
        <taxon>Actinomycetota</taxon>
        <taxon>Actinomycetes</taxon>
        <taxon>Propionibacteriales</taxon>
        <taxon>Propionibacteriaceae</taxon>
        <taxon>Propioniferax</taxon>
    </lineage>
</organism>
<evidence type="ECO:0000256" key="1">
    <source>
        <dbReference type="ARBA" id="ARBA00007768"/>
    </source>
</evidence>
<evidence type="ECO:0000256" key="2">
    <source>
        <dbReference type="ARBA" id="ARBA00019014"/>
    </source>
</evidence>
<sequence>MMLEVAVRSVADAKAASAGGADRVEVVGEVRYGEMSPEPTVVAEVCRETDLRVRARLRLREEYTTDGGELVRLRALAHEYTRAGAEGMVLGFLTPYEEIDAELCGAVAGDAPWPWTFHDAVDHAFDSDKAWRVLRQLPRCDQALTAGSPRGVEAGLDEILTRAREADPSLLLVGGALEADHVPWLVGAGIRNFRLDVQVRPARSWDEPVDADFVRVWRRLLDDAESRFG</sequence>
<protein>
    <recommendedName>
        <fullName evidence="2">Copper homeostasis protein cutC homolog</fullName>
    </recommendedName>
</protein>
<comment type="caution">
    <text evidence="3">The sequence shown here is derived from an EMBL/GenBank/DDBJ whole genome shotgun (WGS) entry which is preliminary data.</text>
</comment>
<dbReference type="Pfam" id="PF03932">
    <property type="entry name" value="CutC"/>
    <property type="match status" value="1"/>
</dbReference>
<comment type="similarity">
    <text evidence="1">Belongs to the CutC family.</text>
</comment>
<dbReference type="OrthoDB" id="9815677at2"/>
<reference evidence="3 4" key="1">
    <citation type="submission" date="2019-06" db="EMBL/GenBank/DDBJ databases">
        <title>Sequencing the genomes of 1000 actinobacteria strains.</title>
        <authorList>
            <person name="Klenk H.-P."/>
        </authorList>
    </citation>
    <scope>NUCLEOTIDE SEQUENCE [LARGE SCALE GENOMIC DNA]</scope>
    <source>
        <strain evidence="3 4">DSM 8251</strain>
    </source>
</reference>
<dbReference type="InterPro" id="IPR005627">
    <property type="entry name" value="CutC-like"/>
</dbReference>
<dbReference type="Gene3D" id="3.20.20.380">
    <property type="entry name" value="Copper homeostasis (CutC) domain"/>
    <property type="match status" value="1"/>
</dbReference>
<proteinExistence type="inferred from homology"/>
<accession>A0A542ZCD9</accession>